<feature type="repeat" description="TPR" evidence="8">
    <location>
        <begin position="259"/>
        <end position="292"/>
    </location>
</feature>
<feature type="domain" description="O-GlcNAc transferase C-terminal" evidence="9">
    <location>
        <begin position="514"/>
        <end position="668"/>
    </location>
</feature>
<evidence type="ECO:0000313" key="11">
    <source>
        <dbReference type="Proteomes" id="UP000248134"/>
    </source>
</evidence>
<keyword evidence="6" id="KW-0677">Repeat</keyword>
<keyword evidence="4" id="KW-0328">Glycosyltransferase</keyword>
<accession>A0A323UCW7</accession>
<proteinExistence type="inferred from homology"/>
<name>A0A323UCW7_RHOPL</name>
<evidence type="ECO:0000256" key="3">
    <source>
        <dbReference type="ARBA" id="ARBA00011970"/>
    </source>
</evidence>
<dbReference type="Gene3D" id="1.25.40.10">
    <property type="entry name" value="Tetratricopeptide repeat domain"/>
    <property type="match status" value="2"/>
</dbReference>
<dbReference type="SUPFAM" id="SSF48452">
    <property type="entry name" value="TPR-like"/>
    <property type="match status" value="1"/>
</dbReference>
<feature type="repeat" description="TPR" evidence="8">
    <location>
        <begin position="123"/>
        <end position="156"/>
    </location>
</feature>
<sequence length="715" mass="78700">MQPGRNKAVPPRSQTDKAYEPVMLLMRARLLHQNGQLDEARSAYKKVLKKAPDNFGALHFYALAEYQSGNLEPAIRSLKRALLIEPTSAQAHSDMSILMLTSGRFAEAVASADKAIALDPSLTLAHANRGLALASLGSYDEAVASFDKAIELLPSRADSWNDRGNALHKLGRYQEALASYDKAIEIDPLNDAAFMNRASTFKELKQFDLALASYDRALSIGKRPVEAGICRAETLLAMKKVKDAMATCTAVLKVEPSSVPALTLLGNCMAALGDADTAIGLHSRALELAPHYEAAISSKIFAMDFSAGSTIEMQQATRKNWWTQVGAPIYRACAVPPANDRDPDRRLVIGYVSADFRAHSAAFSFRPVLMHHDKQNFEIVCYSGVIIPDDTTSSFMAVADKWRDISQWADDRVADAIRQDKVDILVDLSGHSGGNRLRVFARKLAPVQITAWGHATGTGLPVIDYLLGDPVAIPGEDRQFYAETIYDLPSIVIIEPLPDDWRSQELPFDRNGYLTYGSLNRISKISDAAIEVWAQLLTTVPTSRLILKDHQIDDPSVRQTLLEKFAARGIAASRITLLGSSSRQDHLETLKQIDLCLDPFPQAGGVSTWEALHMGVPVVSRLGTTVPSRVGCAVLAAAGLPDFIATDDARYIEIASKPDLERLRTIRRGLRDFILQRCGPAAYTRAVEDAYRTMWKRWCATPFDEAKDRALRRGR</sequence>
<dbReference type="InterPro" id="IPR011990">
    <property type="entry name" value="TPR-like_helical_dom_sf"/>
</dbReference>
<gene>
    <name evidence="10" type="ORF">DNX69_24575</name>
</gene>
<evidence type="ECO:0000256" key="1">
    <source>
        <dbReference type="ARBA" id="ARBA00004922"/>
    </source>
</evidence>
<dbReference type="Pfam" id="PF13181">
    <property type="entry name" value="TPR_8"/>
    <property type="match status" value="1"/>
</dbReference>
<dbReference type="SMART" id="SM00028">
    <property type="entry name" value="TPR"/>
    <property type="match status" value="8"/>
</dbReference>
<reference evidence="10 11" key="1">
    <citation type="submission" date="2018-06" db="EMBL/GenBank/DDBJ databases">
        <title>Draft Whole-Genome Sequence of the purple photosynthetic bacterium Rhodospeudomonas palustris XCP.</title>
        <authorList>
            <person name="Rayyan A."/>
            <person name="Meyer T.E."/>
            <person name="Kyndt J.A."/>
        </authorList>
    </citation>
    <scope>NUCLEOTIDE SEQUENCE [LARGE SCALE GENOMIC DNA]</scope>
    <source>
        <strain evidence="10 11">XCP</strain>
    </source>
</reference>
<evidence type="ECO:0000259" key="9">
    <source>
        <dbReference type="Pfam" id="PF13844"/>
    </source>
</evidence>
<dbReference type="Proteomes" id="UP000248134">
    <property type="component" value="Unassembled WGS sequence"/>
</dbReference>
<evidence type="ECO:0000256" key="2">
    <source>
        <dbReference type="ARBA" id="ARBA00005386"/>
    </source>
</evidence>
<dbReference type="PANTHER" id="PTHR44835:SF1">
    <property type="entry name" value="PROTEIN O-GLCNAC TRANSFERASE"/>
    <property type="match status" value="1"/>
</dbReference>
<dbReference type="Pfam" id="PF14559">
    <property type="entry name" value="TPR_19"/>
    <property type="match status" value="1"/>
</dbReference>
<evidence type="ECO:0000313" key="10">
    <source>
        <dbReference type="EMBL" id="PZA09280.1"/>
    </source>
</evidence>
<feature type="repeat" description="TPR" evidence="8">
    <location>
        <begin position="21"/>
        <end position="54"/>
    </location>
</feature>
<comment type="pathway">
    <text evidence="1">Protein modification; protein glycosylation.</text>
</comment>
<dbReference type="EC" id="2.4.1.255" evidence="3"/>
<dbReference type="Gene3D" id="3.40.50.2000">
    <property type="entry name" value="Glycogen Phosphorylase B"/>
    <property type="match status" value="1"/>
</dbReference>
<dbReference type="EMBL" id="QKQS01000038">
    <property type="protein sequence ID" value="PZA09280.1"/>
    <property type="molecule type" value="Genomic_DNA"/>
</dbReference>
<dbReference type="PROSITE" id="PS50005">
    <property type="entry name" value="TPR"/>
    <property type="match status" value="5"/>
</dbReference>
<keyword evidence="7 8" id="KW-0802">TPR repeat</keyword>
<dbReference type="Pfam" id="PF13432">
    <property type="entry name" value="TPR_16"/>
    <property type="match status" value="1"/>
</dbReference>
<comment type="similarity">
    <text evidence="2">Belongs to the glycosyltransferase 41 family. O-GlcNAc transferase subfamily.</text>
</comment>
<keyword evidence="5" id="KW-0808">Transferase</keyword>
<evidence type="ECO:0000256" key="5">
    <source>
        <dbReference type="ARBA" id="ARBA00022679"/>
    </source>
</evidence>
<dbReference type="OrthoDB" id="146908at2"/>
<dbReference type="PANTHER" id="PTHR44835">
    <property type="entry name" value="UDP-N-ACETYLGLUCOSAMINE--PEPTIDE N-ACETYLGLUCOSAMINYLTRANSFERASE SPINDLY-RELATED"/>
    <property type="match status" value="1"/>
</dbReference>
<evidence type="ECO:0000256" key="8">
    <source>
        <dbReference type="PROSITE-ProRule" id="PRU00339"/>
    </source>
</evidence>
<dbReference type="Pfam" id="PF13844">
    <property type="entry name" value="Glyco_transf_41"/>
    <property type="match status" value="2"/>
</dbReference>
<dbReference type="GO" id="GO:0097363">
    <property type="term" value="F:protein O-acetylglucosaminyltransferase activity"/>
    <property type="evidence" value="ECO:0007669"/>
    <property type="project" value="UniProtKB-EC"/>
</dbReference>
<dbReference type="PROSITE" id="PS50293">
    <property type="entry name" value="TPR_REGION"/>
    <property type="match status" value="2"/>
</dbReference>
<dbReference type="SUPFAM" id="SSF53756">
    <property type="entry name" value="UDP-Glycosyltransferase/glycogen phosphorylase"/>
    <property type="match status" value="1"/>
</dbReference>
<dbReference type="UniPathway" id="UPA00378"/>
<feature type="domain" description="O-GlcNAc transferase C-terminal" evidence="9">
    <location>
        <begin position="341"/>
        <end position="489"/>
    </location>
</feature>
<evidence type="ECO:0000256" key="7">
    <source>
        <dbReference type="ARBA" id="ARBA00022803"/>
    </source>
</evidence>
<evidence type="ECO:0000256" key="6">
    <source>
        <dbReference type="ARBA" id="ARBA00022737"/>
    </source>
</evidence>
<dbReference type="InterPro" id="IPR029489">
    <property type="entry name" value="OGT/SEC/SPY_C"/>
</dbReference>
<dbReference type="InterPro" id="IPR019734">
    <property type="entry name" value="TPR_rpt"/>
</dbReference>
<dbReference type="RefSeq" id="WP_110788626.1">
    <property type="nucleotide sequence ID" value="NZ_QKQS01000038.1"/>
</dbReference>
<comment type="caution">
    <text evidence="10">The sequence shown here is derived from an EMBL/GenBank/DDBJ whole genome shotgun (WGS) entry which is preliminary data.</text>
</comment>
<dbReference type="InterPro" id="IPR051939">
    <property type="entry name" value="Glycosyltr_41/O-GlcNAc_trsf"/>
</dbReference>
<dbReference type="Gene3D" id="3.40.50.11380">
    <property type="match status" value="1"/>
</dbReference>
<protein>
    <recommendedName>
        <fullName evidence="3">protein O-GlcNAc transferase</fullName>
        <ecNumber evidence="3">2.4.1.255</ecNumber>
    </recommendedName>
</protein>
<feature type="repeat" description="TPR" evidence="8">
    <location>
        <begin position="157"/>
        <end position="190"/>
    </location>
</feature>
<feature type="repeat" description="TPR" evidence="8">
    <location>
        <begin position="89"/>
        <end position="122"/>
    </location>
</feature>
<organism evidence="10 11">
    <name type="scientific">Rhodopseudomonas palustris</name>
    <dbReference type="NCBI Taxonomy" id="1076"/>
    <lineage>
        <taxon>Bacteria</taxon>
        <taxon>Pseudomonadati</taxon>
        <taxon>Pseudomonadota</taxon>
        <taxon>Alphaproteobacteria</taxon>
        <taxon>Hyphomicrobiales</taxon>
        <taxon>Nitrobacteraceae</taxon>
        <taxon>Rhodopseudomonas</taxon>
    </lineage>
</organism>
<dbReference type="AlphaFoldDB" id="A0A323UCW7"/>
<evidence type="ECO:0000256" key="4">
    <source>
        <dbReference type="ARBA" id="ARBA00022676"/>
    </source>
</evidence>